<evidence type="ECO:0000256" key="4">
    <source>
        <dbReference type="ARBA" id="ARBA00022475"/>
    </source>
</evidence>
<evidence type="ECO:0000256" key="7">
    <source>
        <dbReference type="ARBA" id="ARBA00022723"/>
    </source>
</evidence>
<dbReference type="InterPro" id="IPR036197">
    <property type="entry name" value="NarG-like_sf"/>
</dbReference>
<dbReference type="GO" id="GO:0019645">
    <property type="term" value="P:anaerobic electron transport chain"/>
    <property type="evidence" value="ECO:0007669"/>
    <property type="project" value="TreeGrafter"/>
</dbReference>
<keyword evidence="7" id="KW-0479">Metal-binding</keyword>
<feature type="transmembrane region" description="Helical" evidence="17">
    <location>
        <begin position="6"/>
        <end position="27"/>
    </location>
</feature>
<feature type="transmembrane region" description="Helical" evidence="17">
    <location>
        <begin position="189"/>
        <end position="216"/>
    </location>
</feature>
<dbReference type="RefSeq" id="WP_226603287.1">
    <property type="nucleotide sequence ID" value="NZ_JAJAQI010000001.1"/>
</dbReference>
<evidence type="ECO:0000256" key="14">
    <source>
        <dbReference type="ARBA" id="ARBA00048294"/>
    </source>
</evidence>
<dbReference type="EC" id="1.7.5.1" evidence="2"/>
<dbReference type="EMBL" id="JAJAQI010000001">
    <property type="protein sequence ID" value="MCB4820281.1"/>
    <property type="molecule type" value="Genomic_DNA"/>
</dbReference>
<dbReference type="InterPro" id="IPR023234">
    <property type="entry name" value="NarG-like_domain"/>
</dbReference>
<dbReference type="GO" id="GO:0046872">
    <property type="term" value="F:metal ion binding"/>
    <property type="evidence" value="ECO:0007669"/>
    <property type="project" value="UniProtKB-KW"/>
</dbReference>
<protein>
    <recommendedName>
        <fullName evidence="2">nitrate reductase (quinone)</fullName>
        <ecNumber evidence="2">1.7.5.1</ecNumber>
    </recommendedName>
</protein>
<dbReference type="NCBIfam" id="TIGR00351">
    <property type="entry name" value="narI"/>
    <property type="match status" value="1"/>
</dbReference>
<proteinExistence type="predicted"/>
<evidence type="ECO:0000256" key="12">
    <source>
        <dbReference type="ARBA" id="ARBA00023063"/>
    </source>
</evidence>
<keyword evidence="9 17" id="KW-1133">Transmembrane helix</keyword>
<evidence type="ECO:0000259" key="18">
    <source>
        <dbReference type="Pfam" id="PF02665"/>
    </source>
</evidence>
<sequence length="236" mass="26166">MSDYLHILAFGIYPYIAVAILLLGSLVRFEREQYSWRSGSSQLLRTRQLRIGSNLFHVGILFLLAGHTIGLLTPHAVYELVITAPQKQMLAIVSGGIAGTVCFVGLTMLLHRRLFDARIRATSSTADIAILALLWVQLVLGLATLPFSLGHRDGQVMMQLSHWAQHIVTFQPGAASYLVGVDWVFKAHILLGITLFVAFPFSRLVHIWSAPLGYVVRPYQLVRRRGAARPIAGSVR</sequence>
<dbReference type="GO" id="GO:0009325">
    <property type="term" value="C:nitrate reductase complex"/>
    <property type="evidence" value="ECO:0007669"/>
    <property type="project" value="InterPro"/>
</dbReference>
<comment type="subunit">
    <text evidence="15">Dimer of heterotrimers each composed of an alpha, a beta and a gamma chain. Alpha and beta are catalytic chains; gamma chains are involved in binding the enzyme complex to the cytoplasmic membrane.</text>
</comment>
<evidence type="ECO:0000313" key="20">
    <source>
        <dbReference type="Proteomes" id="UP001139311"/>
    </source>
</evidence>
<dbReference type="Pfam" id="PF02665">
    <property type="entry name" value="Nitrate_red_gam"/>
    <property type="match status" value="1"/>
</dbReference>
<accession>A0A9X1I8M9</accession>
<feature type="transmembrane region" description="Helical" evidence="17">
    <location>
        <begin position="89"/>
        <end position="110"/>
    </location>
</feature>
<keyword evidence="3" id="KW-0813">Transport</keyword>
<evidence type="ECO:0000256" key="5">
    <source>
        <dbReference type="ARBA" id="ARBA00022617"/>
    </source>
</evidence>
<keyword evidence="11 16" id="KW-0408">Iron</keyword>
<dbReference type="SUPFAM" id="SSF103501">
    <property type="entry name" value="Respiratory nitrate reductase 1 gamma chain"/>
    <property type="match status" value="1"/>
</dbReference>
<dbReference type="GO" id="GO:0005886">
    <property type="term" value="C:plasma membrane"/>
    <property type="evidence" value="ECO:0007669"/>
    <property type="project" value="UniProtKB-SubCell"/>
</dbReference>
<dbReference type="GO" id="GO:0042128">
    <property type="term" value="P:nitrate assimilation"/>
    <property type="evidence" value="ECO:0007669"/>
    <property type="project" value="UniProtKB-KW"/>
</dbReference>
<comment type="subcellular location">
    <subcellularLocation>
        <location evidence="1">Cell membrane</location>
        <topology evidence="1">Multi-pass membrane protein</topology>
    </subcellularLocation>
</comment>
<dbReference type="FunFam" id="1.20.950.20:FF:000001">
    <property type="entry name" value="Respiratory nitrate reductase subunit gamma"/>
    <property type="match status" value="1"/>
</dbReference>
<dbReference type="PANTHER" id="PTHR30598">
    <property type="entry name" value="NITRATE REDUCTASE PRIVATE CHAPERONE, REDOX ENZYME MATURATION PROTEIN REMP FAMILY"/>
    <property type="match status" value="1"/>
</dbReference>
<feature type="domain" description="NarG-like" evidence="18">
    <location>
        <begin position="7"/>
        <end position="225"/>
    </location>
</feature>
<keyword evidence="5 16" id="KW-0349">Heme</keyword>
<feature type="transmembrane region" description="Helical" evidence="17">
    <location>
        <begin position="55"/>
        <end position="77"/>
    </location>
</feature>
<dbReference type="GO" id="GO:0160182">
    <property type="term" value="F:nitrate reductase (quinone) activity"/>
    <property type="evidence" value="ECO:0007669"/>
    <property type="project" value="UniProtKB-EC"/>
</dbReference>
<comment type="catalytic activity">
    <reaction evidence="14">
        <text>nitrate + a quinol = a quinone + nitrite + H2O</text>
        <dbReference type="Rhea" id="RHEA:56144"/>
        <dbReference type="ChEBI" id="CHEBI:15377"/>
        <dbReference type="ChEBI" id="CHEBI:16301"/>
        <dbReference type="ChEBI" id="CHEBI:17632"/>
        <dbReference type="ChEBI" id="CHEBI:24646"/>
        <dbReference type="ChEBI" id="CHEBI:132124"/>
        <dbReference type="EC" id="1.7.5.1"/>
    </reaction>
</comment>
<feature type="binding site" description="axial binding residue" evidence="16">
    <location>
        <position position="206"/>
    </location>
    <ligand>
        <name>heme b</name>
        <dbReference type="ChEBI" id="CHEBI:60344"/>
        <label>1</label>
    </ligand>
    <ligandPart>
        <name>Fe</name>
        <dbReference type="ChEBI" id="CHEBI:18248"/>
    </ligandPart>
</feature>
<organism evidence="19 20">
    <name type="scientific">Roseicella aerolata</name>
    <dbReference type="NCBI Taxonomy" id="2883479"/>
    <lineage>
        <taxon>Bacteria</taxon>
        <taxon>Pseudomonadati</taxon>
        <taxon>Pseudomonadota</taxon>
        <taxon>Alphaproteobacteria</taxon>
        <taxon>Acetobacterales</taxon>
        <taxon>Roseomonadaceae</taxon>
        <taxon>Roseicella</taxon>
    </lineage>
</organism>
<feature type="binding site" description="axial binding residue" evidence="16">
    <location>
        <position position="67"/>
    </location>
    <ligand>
        <name>heme b</name>
        <dbReference type="ChEBI" id="CHEBI:60344"/>
        <label>1</label>
    </ligand>
    <ligandPart>
        <name>Fe</name>
        <dbReference type="ChEBI" id="CHEBI:18248"/>
    </ligandPart>
</feature>
<dbReference type="InterPro" id="IPR003816">
    <property type="entry name" value="Nitrate_red_gam"/>
</dbReference>
<keyword evidence="12" id="KW-0534">Nitrate assimilation</keyword>
<evidence type="ECO:0000256" key="1">
    <source>
        <dbReference type="ARBA" id="ARBA00004651"/>
    </source>
</evidence>
<evidence type="ECO:0000256" key="13">
    <source>
        <dbReference type="ARBA" id="ARBA00023136"/>
    </source>
</evidence>
<evidence type="ECO:0000256" key="15">
    <source>
        <dbReference type="ARBA" id="ARBA00063882"/>
    </source>
</evidence>
<dbReference type="AlphaFoldDB" id="A0A9X1I8M9"/>
<evidence type="ECO:0000256" key="11">
    <source>
        <dbReference type="ARBA" id="ARBA00023004"/>
    </source>
</evidence>
<evidence type="ECO:0000256" key="17">
    <source>
        <dbReference type="SAM" id="Phobius"/>
    </source>
</evidence>
<keyword evidence="10 19" id="KW-0560">Oxidoreductase</keyword>
<feature type="binding site" description="axial binding residue" evidence="16">
    <location>
        <position position="188"/>
    </location>
    <ligand>
        <name>heme b</name>
        <dbReference type="ChEBI" id="CHEBI:60344"/>
        <label>1</label>
    </ligand>
    <ligandPart>
        <name>Fe</name>
        <dbReference type="ChEBI" id="CHEBI:18248"/>
    </ligandPart>
</feature>
<evidence type="ECO:0000256" key="8">
    <source>
        <dbReference type="ARBA" id="ARBA00022982"/>
    </source>
</evidence>
<keyword evidence="8" id="KW-0249">Electron transport</keyword>
<feature type="binding site" description="axial binding residue" evidence="16">
    <location>
        <position position="57"/>
    </location>
    <ligand>
        <name>heme b</name>
        <dbReference type="ChEBI" id="CHEBI:60344"/>
        <label>1</label>
    </ligand>
    <ligandPart>
        <name>Fe</name>
        <dbReference type="ChEBI" id="CHEBI:18248"/>
    </ligandPart>
</feature>
<keyword evidence="4" id="KW-1003">Cell membrane</keyword>
<evidence type="ECO:0000256" key="3">
    <source>
        <dbReference type="ARBA" id="ARBA00022448"/>
    </source>
</evidence>
<evidence type="ECO:0000256" key="9">
    <source>
        <dbReference type="ARBA" id="ARBA00022989"/>
    </source>
</evidence>
<dbReference type="GO" id="GO:0009055">
    <property type="term" value="F:electron transfer activity"/>
    <property type="evidence" value="ECO:0007669"/>
    <property type="project" value="TreeGrafter"/>
</dbReference>
<keyword evidence="20" id="KW-1185">Reference proteome</keyword>
<dbReference type="GO" id="GO:0020037">
    <property type="term" value="F:heme binding"/>
    <property type="evidence" value="ECO:0007669"/>
    <property type="project" value="TreeGrafter"/>
</dbReference>
<dbReference type="PANTHER" id="PTHR30598:SF3">
    <property type="entry name" value="RESPIRATORY NITRATE REDUCTASE 1 GAMMA CHAIN"/>
    <property type="match status" value="1"/>
</dbReference>
<evidence type="ECO:0000313" key="19">
    <source>
        <dbReference type="EMBL" id="MCB4820281.1"/>
    </source>
</evidence>
<dbReference type="Gene3D" id="1.20.950.20">
    <property type="entry name" value="Transmembrane di-heme cytochromes, Chain C"/>
    <property type="match status" value="1"/>
</dbReference>
<evidence type="ECO:0000256" key="6">
    <source>
        <dbReference type="ARBA" id="ARBA00022692"/>
    </source>
</evidence>
<dbReference type="Proteomes" id="UP001139311">
    <property type="component" value="Unassembled WGS sequence"/>
</dbReference>
<keyword evidence="13 17" id="KW-0472">Membrane</keyword>
<keyword evidence="6 17" id="KW-0812">Transmembrane</keyword>
<reference evidence="19" key="1">
    <citation type="submission" date="2021-10" db="EMBL/GenBank/DDBJ databases">
        <title>Roseicella aerolatum sp. nov., isolated from aerosols of e-waste dismantling site.</title>
        <authorList>
            <person name="Qin T."/>
        </authorList>
    </citation>
    <scope>NUCLEOTIDE SEQUENCE</scope>
    <source>
        <strain evidence="19">GB24</strain>
    </source>
</reference>
<evidence type="ECO:0000256" key="16">
    <source>
        <dbReference type="PIRSR" id="PIRSR603816-1"/>
    </source>
</evidence>
<gene>
    <name evidence="19" type="primary">narI</name>
    <name evidence="19" type="ORF">LHA35_00870</name>
</gene>
<comment type="caution">
    <text evidence="19">The sequence shown here is derived from an EMBL/GenBank/DDBJ whole genome shotgun (WGS) entry which is preliminary data.</text>
</comment>
<dbReference type="InterPro" id="IPR051936">
    <property type="entry name" value="Heme-iron_electron_transfer"/>
</dbReference>
<name>A0A9X1I8M9_9PROT</name>
<evidence type="ECO:0000256" key="2">
    <source>
        <dbReference type="ARBA" id="ARBA00012500"/>
    </source>
</evidence>
<feature type="transmembrane region" description="Helical" evidence="17">
    <location>
        <begin position="130"/>
        <end position="149"/>
    </location>
</feature>
<evidence type="ECO:0000256" key="10">
    <source>
        <dbReference type="ARBA" id="ARBA00023002"/>
    </source>
</evidence>